<gene>
    <name evidence="2" type="ORF">KVG91_03760</name>
</gene>
<comment type="caution">
    <text evidence="2">The sequence shown here is derived from an EMBL/GenBank/DDBJ whole genome shotgun (WGS) entry which is preliminary data.</text>
</comment>
<keyword evidence="1" id="KW-1133">Transmembrane helix</keyword>
<evidence type="ECO:0000313" key="3">
    <source>
        <dbReference type="Proteomes" id="UP001048976"/>
    </source>
</evidence>
<dbReference type="RefSeq" id="WP_169375977.1">
    <property type="nucleotide sequence ID" value="NZ_JAHSTY010000001.1"/>
</dbReference>
<accession>A0ABS6NU67</accession>
<keyword evidence="3" id="KW-1185">Reference proteome</keyword>
<name>A0ABS6NU67_9PSED</name>
<dbReference type="EMBL" id="JAHSTY010000001">
    <property type="protein sequence ID" value="MBV4451710.1"/>
    <property type="molecule type" value="Genomic_DNA"/>
</dbReference>
<evidence type="ECO:0000313" key="2">
    <source>
        <dbReference type="EMBL" id="MBV4451710.1"/>
    </source>
</evidence>
<evidence type="ECO:0000256" key="1">
    <source>
        <dbReference type="SAM" id="Phobius"/>
    </source>
</evidence>
<keyword evidence="1" id="KW-0812">Transmembrane</keyword>
<reference evidence="2" key="1">
    <citation type="submission" date="2021-06" db="EMBL/GenBank/DDBJ databases">
        <title>Updating the genus Pseudomonas: Description of 43 new species and partition of the Pseudomonas putida group.</title>
        <authorList>
            <person name="Girard L."/>
            <person name="Lood C."/>
            <person name="Vandamme P."/>
            <person name="Rokni-Zadeh H."/>
            <person name="Van Noort V."/>
            <person name="Hofte M."/>
            <person name="Lavigne R."/>
            <person name="De Mot R."/>
        </authorList>
    </citation>
    <scope>NUCLEOTIDE SEQUENCE</scope>
    <source>
        <strain evidence="2">SWRI103</strain>
    </source>
</reference>
<sequence>MKTVLRMALIVMLVAAIFTALGLAENNYMLGFGLFLAVLSGLVTIALAATAKIQAVRAIFVPTPAVVENKSFSFSNTTAIRNYPSEEHRELASLRQDLRALQDKHDSAAFELATLKTHMRLCFDNIRYHEEVTLPYALAGQVGTMIVATMLTLVGTALCAFPDCAYMLAKAVNALFFTGWQHVGH</sequence>
<keyword evidence="1" id="KW-0472">Membrane</keyword>
<dbReference type="Proteomes" id="UP001048976">
    <property type="component" value="Unassembled WGS sequence"/>
</dbReference>
<protein>
    <recommendedName>
        <fullName evidence="4">SMODS and SLOG-associating 2TM effector domain-containing protein</fullName>
    </recommendedName>
</protein>
<feature type="transmembrane region" description="Helical" evidence="1">
    <location>
        <begin position="34"/>
        <end position="51"/>
    </location>
</feature>
<evidence type="ECO:0008006" key="4">
    <source>
        <dbReference type="Google" id="ProtNLM"/>
    </source>
</evidence>
<proteinExistence type="predicted"/>
<organism evidence="2 3">
    <name type="scientific">Pseudomonas azadiae</name>
    <dbReference type="NCBI Taxonomy" id="2843612"/>
    <lineage>
        <taxon>Bacteria</taxon>
        <taxon>Pseudomonadati</taxon>
        <taxon>Pseudomonadota</taxon>
        <taxon>Gammaproteobacteria</taxon>
        <taxon>Pseudomonadales</taxon>
        <taxon>Pseudomonadaceae</taxon>
        <taxon>Pseudomonas</taxon>
    </lineage>
</organism>